<evidence type="ECO:0000256" key="6">
    <source>
        <dbReference type="ARBA" id="ARBA00023136"/>
    </source>
</evidence>
<keyword evidence="9" id="KW-1185">Reference proteome</keyword>
<accession>A0A6S6QRJ1</accession>
<dbReference type="SUPFAM" id="SSF161098">
    <property type="entry name" value="MetI-like"/>
    <property type="match status" value="1"/>
</dbReference>
<evidence type="ECO:0000256" key="5">
    <source>
        <dbReference type="ARBA" id="ARBA00022989"/>
    </source>
</evidence>
<dbReference type="PROSITE" id="PS50928">
    <property type="entry name" value="ABC_TM1"/>
    <property type="match status" value="1"/>
</dbReference>
<dbReference type="EMBL" id="AP023367">
    <property type="protein sequence ID" value="BCJ93963.1"/>
    <property type="molecule type" value="Genomic_DNA"/>
</dbReference>
<name>A0A6S6QRJ1_9FIRM</name>
<feature type="transmembrane region" description="Helical" evidence="7">
    <location>
        <begin position="78"/>
        <end position="103"/>
    </location>
</feature>
<feature type="transmembrane region" description="Helical" evidence="7">
    <location>
        <begin position="115"/>
        <end position="135"/>
    </location>
</feature>
<feature type="transmembrane region" description="Helical" evidence="7">
    <location>
        <begin position="198"/>
        <end position="221"/>
    </location>
</feature>
<evidence type="ECO:0000256" key="3">
    <source>
        <dbReference type="ARBA" id="ARBA00022475"/>
    </source>
</evidence>
<dbReference type="KEGG" id="acel:acsn021_15320"/>
<keyword evidence="4 7" id="KW-0812">Transmembrane</keyword>
<dbReference type="GO" id="GO:0005886">
    <property type="term" value="C:plasma membrane"/>
    <property type="evidence" value="ECO:0007669"/>
    <property type="project" value="UniProtKB-SubCell"/>
</dbReference>
<keyword evidence="2 7" id="KW-0813">Transport</keyword>
<feature type="transmembrane region" description="Helical" evidence="7">
    <location>
        <begin position="253"/>
        <end position="273"/>
    </location>
</feature>
<dbReference type="PANTHER" id="PTHR43744">
    <property type="entry name" value="ABC TRANSPORTER PERMEASE PROTEIN MG189-RELATED-RELATED"/>
    <property type="match status" value="1"/>
</dbReference>
<evidence type="ECO:0000256" key="2">
    <source>
        <dbReference type="ARBA" id="ARBA00022448"/>
    </source>
</evidence>
<evidence type="ECO:0000313" key="9">
    <source>
        <dbReference type="Proteomes" id="UP000515561"/>
    </source>
</evidence>
<keyword evidence="5 7" id="KW-1133">Transmembrane helix</keyword>
<feature type="transmembrane region" description="Helical" evidence="7">
    <location>
        <begin position="21"/>
        <end position="43"/>
    </location>
</feature>
<dbReference type="GO" id="GO:0055085">
    <property type="term" value="P:transmembrane transport"/>
    <property type="evidence" value="ECO:0007669"/>
    <property type="project" value="InterPro"/>
</dbReference>
<keyword evidence="3" id="KW-1003">Cell membrane</keyword>
<keyword evidence="6 7" id="KW-0472">Membrane</keyword>
<dbReference type="PANTHER" id="PTHR43744:SF9">
    <property type="entry name" value="POLYGALACTURONAN_RHAMNOGALACTURONAN TRANSPORT SYSTEM PERMEASE PROTEIN YTCP"/>
    <property type="match status" value="1"/>
</dbReference>
<comment type="similarity">
    <text evidence="7">Belongs to the binding-protein-dependent transport system permease family.</text>
</comment>
<comment type="subcellular location">
    <subcellularLocation>
        <location evidence="1 7">Cell membrane</location>
        <topology evidence="1 7">Multi-pass membrane protein</topology>
    </subcellularLocation>
</comment>
<dbReference type="AlphaFoldDB" id="A0A6S6QRJ1"/>
<proteinExistence type="inferred from homology"/>
<evidence type="ECO:0000256" key="4">
    <source>
        <dbReference type="ARBA" id="ARBA00022692"/>
    </source>
</evidence>
<evidence type="ECO:0000256" key="7">
    <source>
        <dbReference type="RuleBase" id="RU363032"/>
    </source>
</evidence>
<feature type="transmembrane region" description="Helical" evidence="7">
    <location>
        <begin position="141"/>
        <end position="160"/>
    </location>
</feature>
<sequence>MEKAEKISFKSGHRARAVFLIFNYIFLSVLMLVMLIPLLKVFVDSIDPTTYGIRLIPKVIDLSAYKQIISSTNLYRPLLVSVFTTVSGTAVGLLLTTLAGYVIIQKKMPGRGIMVTFIFITMLFNGGLIPTYLTIKNLGLMNNFIAIIIPCSLSAYNIILMKSFFETIPSTLYEAASLDGCTPMKTFLKIVLPLSKPALASIGLFIAVGLWNEYMHFILYITDTRWQNFQVKVRDLILNDGISGTSITVSQDMLKNAVVVVVVFPFLMIYPFIQKYFTKGVTIGSVKG</sequence>
<protein>
    <submittedName>
        <fullName evidence="8">Putative ABC transporter permease protein YtcP</fullName>
    </submittedName>
</protein>
<dbReference type="InterPro" id="IPR035906">
    <property type="entry name" value="MetI-like_sf"/>
</dbReference>
<evidence type="ECO:0000256" key="1">
    <source>
        <dbReference type="ARBA" id="ARBA00004651"/>
    </source>
</evidence>
<dbReference type="Pfam" id="PF00528">
    <property type="entry name" value="BPD_transp_1"/>
    <property type="match status" value="1"/>
</dbReference>
<organism evidence="8 9">
    <name type="scientific">Anaerocolumna cellulosilytica</name>
    <dbReference type="NCBI Taxonomy" id="433286"/>
    <lineage>
        <taxon>Bacteria</taxon>
        <taxon>Bacillati</taxon>
        <taxon>Bacillota</taxon>
        <taxon>Clostridia</taxon>
        <taxon>Lachnospirales</taxon>
        <taxon>Lachnospiraceae</taxon>
        <taxon>Anaerocolumna</taxon>
    </lineage>
</organism>
<dbReference type="CDD" id="cd06261">
    <property type="entry name" value="TM_PBP2"/>
    <property type="match status" value="1"/>
</dbReference>
<dbReference type="Proteomes" id="UP000515561">
    <property type="component" value="Chromosome"/>
</dbReference>
<dbReference type="InterPro" id="IPR000515">
    <property type="entry name" value="MetI-like"/>
</dbReference>
<dbReference type="RefSeq" id="WP_184093579.1">
    <property type="nucleotide sequence ID" value="NZ_AP023367.1"/>
</dbReference>
<evidence type="ECO:0000313" key="8">
    <source>
        <dbReference type="EMBL" id="BCJ93963.1"/>
    </source>
</evidence>
<dbReference type="Gene3D" id="1.10.3720.10">
    <property type="entry name" value="MetI-like"/>
    <property type="match status" value="1"/>
</dbReference>
<reference evidence="8 9" key="1">
    <citation type="journal article" date="2016" name="Int. J. Syst. Evol. Microbiol.">
        <title>Descriptions of Anaerotaenia torta gen. nov., sp. nov. and Anaerocolumna cellulosilytica gen. nov., sp. nov. isolated from a methanogenic reactor of cattle waste.</title>
        <authorList>
            <person name="Uek A."/>
            <person name="Ohtaki Y."/>
            <person name="Kaku N."/>
            <person name="Ueki K."/>
        </authorList>
    </citation>
    <scope>NUCLEOTIDE SEQUENCE [LARGE SCALE GENOMIC DNA]</scope>
    <source>
        <strain evidence="8 9">SN021</strain>
    </source>
</reference>
<gene>
    <name evidence="8" type="primary">ytcP_2</name>
    <name evidence="8" type="ORF">acsn021_15320</name>
</gene>